<dbReference type="RefSeq" id="WP_183416615.1">
    <property type="nucleotide sequence ID" value="NZ_JACHXA010000005.1"/>
</dbReference>
<accession>A0A839STI0</accession>
<dbReference type="PANTHER" id="PTHR40202">
    <property type="match status" value="1"/>
</dbReference>
<dbReference type="SUPFAM" id="SSF109604">
    <property type="entry name" value="HD-domain/PDEase-like"/>
    <property type="match status" value="1"/>
</dbReference>
<dbReference type="PANTHER" id="PTHR40202:SF1">
    <property type="entry name" value="HD DOMAIN-CONTAINING PROTEIN"/>
    <property type="match status" value="1"/>
</dbReference>
<proteinExistence type="predicted"/>
<protein>
    <submittedName>
        <fullName evidence="2">Putative HD phosphohydrolase</fullName>
    </submittedName>
</protein>
<dbReference type="Gene3D" id="1.10.3210.10">
    <property type="entry name" value="Hypothetical protein af1432"/>
    <property type="match status" value="1"/>
</dbReference>
<comment type="caution">
    <text evidence="2">The sequence shown here is derived from an EMBL/GenBank/DDBJ whole genome shotgun (WGS) entry which is preliminary data.</text>
</comment>
<dbReference type="Proteomes" id="UP000581135">
    <property type="component" value="Unassembled WGS sequence"/>
</dbReference>
<name>A0A839STI0_9PROT</name>
<dbReference type="InterPro" id="IPR052567">
    <property type="entry name" value="OP_Dioxygenase"/>
</dbReference>
<dbReference type="EMBL" id="JACHXA010000005">
    <property type="protein sequence ID" value="MBB3065792.1"/>
    <property type="molecule type" value="Genomic_DNA"/>
</dbReference>
<dbReference type="InterPro" id="IPR006674">
    <property type="entry name" value="HD_domain"/>
</dbReference>
<dbReference type="Pfam" id="PF01966">
    <property type="entry name" value="HD"/>
    <property type="match status" value="1"/>
</dbReference>
<keyword evidence="3" id="KW-1185">Reference proteome</keyword>
<reference evidence="2 3" key="1">
    <citation type="submission" date="2020-08" db="EMBL/GenBank/DDBJ databases">
        <title>Genomic Encyclopedia of Type Strains, Phase III (KMG-III): the genomes of soil and plant-associated and newly described type strains.</title>
        <authorList>
            <person name="Whitman W."/>
        </authorList>
    </citation>
    <scope>NUCLEOTIDE SEQUENCE [LARGE SCALE GENOMIC DNA]</scope>
    <source>
        <strain evidence="2 3">CECT 8803</strain>
    </source>
</reference>
<organism evidence="2 3">
    <name type="scientific">Limibacillus halophilus</name>
    <dbReference type="NCBI Taxonomy" id="1579333"/>
    <lineage>
        <taxon>Bacteria</taxon>
        <taxon>Pseudomonadati</taxon>
        <taxon>Pseudomonadota</taxon>
        <taxon>Alphaproteobacteria</taxon>
        <taxon>Rhodospirillales</taxon>
        <taxon>Rhodovibrionaceae</taxon>
        <taxon>Limibacillus</taxon>
    </lineage>
</organism>
<gene>
    <name evidence="2" type="ORF">FHR98_002088</name>
</gene>
<evidence type="ECO:0000313" key="2">
    <source>
        <dbReference type="EMBL" id="MBB3065792.1"/>
    </source>
</evidence>
<dbReference type="AlphaFoldDB" id="A0A839STI0"/>
<dbReference type="GO" id="GO:0016787">
    <property type="term" value="F:hydrolase activity"/>
    <property type="evidence" value="ECO:0007669"/>
    <property type="project" value="UniProtKB-KW"/>
</dbReference>
<evidence type="ECO:0000259" key="1">
    <source>
        <dbReference type="Pfam" id="PF01966"/>
    </source>
</evidence>
<evidence type="ECO:0000313" key="3">
    <source>
        <dbReference type="Proteomes" id="UP000581135"/>
    </source>
</evidence>
<feature type="domain" description="HD" evidence="1">
    <location>
        <begin position="30"/>
        <end position="100"/>
    </location>
</feature>
<keyword evidence="2" id="KW-0378">Hydrolase</keyword>
<sequence length="180" mass="19884">MTKAAFLDRLQALYEGPNGAEHYGEDVTIAEHMLQSAEAAAREGAPETLIAAALLHDVGHLLSEGNPDDWHRMHDAAAGAFLEDYFPPTVVEPVRLHVEAKRYLCARDPGYHDRLSHASQVTLKQQGGPMSDCEVSDFEANPHKAAALAVRKWDEGGKEVGRDVRSFADWRRLLEAQMTV</sequence>